<keyword evidence="1" id="KW-1003">Cell membrane</keyword>
<dbReference type="PANTHER" id="PTHR33695">
    <property type="entry name" value="LIPOPROTEIN SIGNAL PEPTIDASE"/>
    <property type="match status" value="1"/>
</dbReference>
<accession>A0A381ZYY6</accession>
<keyword evidence="5 7" id="KW-1133">Transmembrane helix</keyword>
<dbReference type="PRINTS" id="PR00781">
    <property type="entry name" value="LIPOSIGPTASE"/>
</dbReference>
<evidence type="ECO:0000256" key="6">
    <source>
        <dbReference type="ARBA" id="ARBA00023136"/>
    </source>
</evidence>
<evidence type="ECO:0000256" key="7">
    <source>
        <dbReference type="SAM" id="Phobius"/>
    </source>
</evidence>
<keyword evidence="4" id="KW-0378">Hydrolase</keyword>
<dbReference type="Pfam" id="PF01252">
    <property type="entry name" value="Peptidase_A8"/>
    <property type="match status" value="1"/>
</dbReference>
<dbReference type="PROSITE" id="PS00855">
    <property type="entry name" value="SPASE_II"/>
    <property type="match status" value="1"/>
</dbReference>
<feature type="transmembrane region" description="Helical" evidence="7">
    <location>
        <begin position="54"/>
        <end position="80"/>
    </location>
</feature>
<dbReference type="GO" id="GO:0016020">
    <property type="term" value="C:membrane"/>
    <property type="evidence" value="ECO:0007669"/>
    <property type="project" value="InterPro"/>
</dbReference>
<evidence type="ECO:0000313" key="8">
    <source>
        <dbReference type="EMBL" id="SVA94181.1"/>
    </source>
</evidence>
<keyword evidence="2" id="KW-0645">Protease</keyword>
<dbReference type="AlphaFoldDB" id="A0A381ZYY6"/>
<dbReference type="NCBIfam" id="TIGR00077">
    <property type="entry name" value="lspA"/>
    <property type="match status" value="1"/>
</dbReference>
<keyword evidence="6 7" id="KW-0472">Membrane</keyword>
<evidence type="ECO:0008006" key="9">
    <source>
        <dbReference type="Google" id="ProtNLM"/>
    </source>
</evidence>
<evidence type="ECO:0000256" key="2">
    <source>
        <dbReference type="ARBA" id="ARBA00022670"/>
    </source>
</evidence>
<organism evidence="8">
    <name type="scientific">marine metagenome</name>
    <dbReference type="NCBI Taxonomy" id="408172"/>
    <lineage>
        <taxon>unclassified sequences</taxon>
        <taxon>metagenomes</taxon>
        <taxon>ecological metagenomes</taxon>
    </lineage>
</organism>
<dbReference type="EMBL" id="UINC01023134">
    <property type="protein sequence ID" value="SVA94181.1"/>
    <property type="molecule type" value="Genomic_DNA"/>
</dbReference>
<name>A0A381ZYY6_9ZZZZ</name>
<feature type="transmembrane region" description="Helical" evidence="7">
    <location>
        <begin position="87"/>
        <end position="106"/>
    </location>
</feature>
<evidence type="ECO:0000256" key="4">
    <source>
        <dbReference type="ARBA" id="ARBA00022801"/>
    </source>
</evidence>
<evidence type="ECO:0000256" key="3">
    <source>
        <dbReference type="ARBA" id="ARBA00022692"/>
    </source>
</evidence>
<reference evidence="8" key="1">
    <citation type="submission" date="2018-05" db="EMBL/GenBank/DDBJ databases">
        <authorList>
            <person name="Lanie J.A."/>
            <person name="Ng W.-L."/>
            <person name="Kazmierczak K.M."/>
            <person name="Andrzejewski T.M."/>
            <person name="Davidsen T.M."/>
            <person name="Wayne K.J."/>
            <person name="Tettelin H."/>
            <person name="Glass J.I."/>
            <person name="Rusch D."/>
            <person name="Podicherti R."/>
            <person name="Tsui H.-C.T."/>
            <person name="Winkler M.E."/>
        </authorList>
    </citation>
    <scope>NUCLEOTIDE SEQUENCE</scope>
</reference>
<evidence type="ECO:0000256" key="1">
    <source>
        <dbReference type="ARBA" id="ARBA00022475"/>
    </source>
</evidence>
<protein>
    <recommendedName>
        <fullName evidence="9">Lipoprotein signal peptidase</fullName>
    </recommendedName>
</protein>
<evidence type="ECO:0000256" key="5">
    <source>
        <dbReference type="ARBA" id="ARBA00022989"/>
    </source>
</evidence>
<proteinExistence type="inferred from homology"/>
<dbReference type="HAMAP" id="MF_00161">
    <property type="entry name" value="LspA"/>
    <property type="match status" value="1"/>
</dbReference>
<feature type="transmembrane region" description="Helical" evidence="7">
    <location>
        <begin position="126"/>
        <end position="147"/>
    </location>
</feature>
<keyword evidence="3 7" id="KW-0812">Transmembrane</keyword>
<gene>
    <name evidence="8" type="ORF">METZ01_LOCUS147035</name>
</gene>
<dbReference type="PANTHER" id="PTHR33695:SF1">
    <property type="entry name" value="LIPOPROTEIN SIGNAL PEPTIDASE"/>
    <property type="match status" value="1"/>
</dbReference>
<dbReference type="GO" id="GO:0006508">
    <property type="term" value="P:proteolysis"/>
    <property type="evidence" value="ECO:0007669"/>
    <property type="project" value="UniProtKB-KW"/>
</dbReference>
<sequence>MPWYRDWLFYSLFIAVFILDRVSKEIIRSSVVVGTSWPDDGLFRIVHGLNTGSAFGLFTGFTNFLIVASVLGIALVLYLFHRQNSSVIWLRLSLGMIVGGAVGNLFDRLKDGAVIDFISVGWWPAFNLADSAISVGMVILVTTLLFGERLGWINPDSNNEKEPD</sequence>
<dbReference type="InterPro" id="IPR001872">
    <property type="entry name" value="Peptidase_A8"/>
</dbReference>
<dbReference type="GO" id="GO:0004190">
    <property type="term" value="F:aspartic-type endopeptidase activity"/>
    <property type="evidence" value="ECO:0007669"/>
    <property type="project" value="InterPro"/>
</dbReference>